<dbReference type="InterPro" id="IPR007533">
    <property type="entry name" value="Cyt_c_oxidase_assmbl_CtaG"/>
</dbReference>
<proteinExistence type="inferred from homology"/>
<dbReference type="EMBL" id="CATYWO010000005">
    <property type="protein sequence ID" value="CAJ0796193.1"/>
    <property type="molecule type" value="Genomic_DNA"/>
</dbReference>
<evidence type="ECO:0000256" key="7">
    <source>
        <dbReference type="ARBA" id="ARBA00022989"/>
    </source>
</evidence>
<dbReference type="InterPro" id="IPR023471">
    <property type="entry name" value="CtaG/Cox11_dom_sf"/>
</dbReference>
<dbReference type="RefSeq" id="WP_316658698.1">
    <property type="nucleotide sequence ID" value="NZ_CATYWO010000005.1"/>
</dbReference>
<dbReference type="Proteomes" id="UP001189616">
    <property type="component" value="Unassembled WGS sequence"/>
</dbReference>
<keyword evidence="6" id="KW-0735">Signal-anchor</keyword>
<keyword evidence="5 10" id="KW-0812">Transmembrane</keyword>
<evidence type="ECO:0000256" key="4">
    <source>
        <dbReference type="ARBA" id="ARBA00015384"/>
    </source>
</evidence>
<keyword evidence="9 10" id="KW-0472">Membrane</keyword>
<evidence type="ECO:0000313" key="11">
    <source>
        <dbReference type="EMBL" id="CAJ0796193.1"/>
    </source>
</evidence>
<evidence type="ECO:0000313" key="12">
    <source>
        <dbReference type="Proteomes" id="UP001189616"/>
    </source>
</evidence>
<reference evidence="11 12" key="1">
    <citation type="submission" date="2023-07" db="EMBL/GenBank/DDBJ databases">
        <authorList>
            <person name="Peeters C."/>
        </authorList>
    </citation>
    <scope>NUCLEOTIDE SEQUENCE [LARGE SCALE GENOMIC DNA]</scope>
    <source>
        <strain evidence="11 12">LMG 7141</strain>
    </source>
</reference>
<dbReference type="Pfam" id="PF04442">
    <property type="entry name" value="CtaG_Cox11"/>
    <property type="match status" value="1"/>
</dbReference>
<evidence type="ECO:0000256" key="5">
    <source>
        <dbReference type="ARBA" id="ARBA00022692"/>
    </source>
</evidence>
<protein>
    <recommendedName>
        <fullName evidence="4">Cytochrome c oxidase assembly protein CtaG</fullName>
    </recommendedName>
</protein>
<evidence type="ECO:0000256" key="3">
    <source>
        <dbReference type="ARBA" id="ARBA00009620"/>
    </source>
</evidence>
<evidence type="ECO:0000256" key="8">
    <source>
        <dbReference type="ARBA" id="ARBA00023008"/>
    </source>
</evidence>
<dbReference type="PIRSF" id="PIRSF005413">
    <property type="entry name" value="COX11"/>
    <property type="match status" value="1"/>
</dbReference>
<comment type="similarity">
    <text evidence="3">Belongs to the COX11/CtaG family.</text>
</comment>
<keyword evidence="7 10" id="KW-1133">Transmembrane helix</keyword>
<keyword evidence="12" id="KW-1185">Reference proteome</keyword>
<comment type="function">
    <text evidence="1">Exerts its effect at some terminal stage of cytochrome c oxidase synthesis, probably by being involved in the insertion of the copper B into subunit I.</text>
</comment>
<feature type="transmembrane region" description="Helical" evidence="10">
    <location>
        <begin position="32"/>
        <end position="50"/>
    </location>
</feature>
<comment type="caution">
    <text evidence="11">The sequence shown here is derived from an EMBL/GenBank/DDBJ whole genome shotgun (WGS) entry which is preliminary data.</text>
</comment>
<accession>A0ABM9JKJ3</accession>
<dbReference type="NCBIfam" id="NF003465">
    <property type="entry name" value="PRK05089.1"/>
    <property type="match status" value="1"/>
</dbReference>
<evidence type="ECO:0000256" key="2">
    <source>
        <dbReference type="ARBA" id="ARBA00004382"/>
    </source>
</evidence>
<name>A0ABM9JKJ3_9RALS</name>
<keyword evidence="8" id="KW-0186">Copper</keyword>
<gene>
    <name evidence="11" type="primary">ctaG</name>
    <name evidence="11" type="ORF">LMG7141_03201</name>
</gene>
<evidence type="ECO:0000256" key="10">
    <source>
        <dbReference type="SAM" id="Phobius"/>
    </source>
</evidence>
<dbReference type="PANTHER" id="PTHR21320:SF3">
    <property type="entry name" value="CYTOCHROME C OXIDASE ASSEMBLY PROTEIN COX11, MITOCHONDRIAL-RELATED"/>
    <property type="match status" value="1"/>
</dbReference>
<evidence type="ECO:0000256" key="1">
    <source>
        <dbReference type="ARBA" id="ARBA00004007"/>
    </source>
</evidence>
<organism evidence="11 12">
    <name type="scientific">Ralstonia condita</name>
    <dbReference type="NCBI Taxonomy" id="3058600"/>
    <lineage>
        <taxon>Bacteria</taxon>
        <taxon>Pseudomonadati</taxon>
        <taxon>Pseudomonadota</taxon>
        <taxon>Betaproteobacteria</taxon>
        <taxon>Burkholderiales</taxon>
        <taxon>Burkholderiaceae</taxon>
        <taxon>Ralstonia</taxon>
    </lineage>
</organism>
<comment type="subcellular location">
    <subcellularLocation>
        <location evidence="2">Cell inner membrane</location>
        <topology evidence="2">Single-pass type II membrane protein</topology>
        <orientation evidence="2">Periplasmic side</orientation>
    </subcellularLocation>
</comment>
<evidence type="ECO:0000256" key="9">
    <source>
        <dbReference type="ARBA" id="ARBA00023136"/>
    </source>
</evidence>
<dbReference type="PANTHER" id="PTHR21320">
    <property type="entry name" value="CYTOCHROME C OXIDASE ASSEMBLY PROTEIN COX11-RELATED"/>
    <property type="match status" value="1"/>
</dbReference>
<dbReference type="Gene3D" id="2.60.370.10">
    <property type="entry name" value="Ctag/Cox11"/>
    <property type="match status" value="1"/>
</dbReference>
<evidence type="ECO:0000256" key="6">
    <source>
        <dbReference type="ARBA" id="ARBA00022968"/>
    </source>
</evidence>
<dbReference type="SUPFAM" id="SSF110111">
    <property type="entry name" value="Ctag/Cox11"/>
    <property type="match status" value="1"/>
</dbReference>
<sequence>MSQTPAGPNTTQDGRDEQAAERGLNRSMLGKLAVVVVLMFGFGYAMVPLYKKICEVTNINVLNTRDEDGGALRNTQVDKTRTITVEFDSNSQGPFRFRPVKNSMDVHPGEINQIVYEVVNKEGRTVQAQAIPSYAPKQATEFFKKIECFCFKQQTLTANESREMPVVFVIDPDLPKDVKTITLSYTFFEIHAPSSIAPTMPGKGT</sequence>